<dbReference type="GeneID" id="90039861"/>
<dbReference type="InterPro" id="IPR012445">
    <property type="entry name" value="ATG101"/>
</dbReference>
<evidence type="ECO:0000313" key="4">
    <source>
        <dbReference type="EMBL" id="KAK7202548.1"/>
    </source>
</evidence>
<proteinExistence type="inferred from homology"/>
<evidence type="ECO:0000256" key="1">
    <source>
        <dbReference type="ARBA" id="ARBA00007130"/>
    </source>
</evidence>
<comment type="similarity">
    <text evidence="1">Belongs to the ATG101 family.</text>
</comment>
<keyword evidence="3" id="KW-0072">Autophagy</keyword>
<dbReference type="EMBL" id="JBBJBU010000016">
    <property type="protein sequence ID" value="KAK7202548.1"/>
    <property type="molecule type" value="Genomic_DNA"/>
</dbReference>
<evidence type="ECO:0000256" key="2">
    <source>
        <dbReference type="ARBA" id="ARBA00018874"/>
    </source>
</evidence>
<organism evidence="4 5">
    <name type="scientific">Myxozyma melibiosi</name>
    <dbReference type="NCBI Taxonomy" id="54550"/>
    <lineage>
        <taxon>Eukaryota</taxon>
        <taxon>Fungi</taxon>
        <taxon>Dikarya</taxon>
        <taxon>Ascomycota</taxon>
        <taxon>Saccharomycotina</taxon>
        <taxon>Lipomycetes</taxon>
        <taxon>Lipomycetales</taxon>
        <taxon>Lipomycetaceae</taxon>
        <taxon>Myxozyma</taxon>
    </lineage>
</organism>
<dbReference type="PANTHER" id="PTHR13292:SF0">
    <property type="entry name" value="AUTOPHAGY-RELATED PROTEIN 101"/>
    <property type="match status" value="1"/>
</dbReference>
<evidence type="ECO:0000256" key="3">
    <source>
        <dbReference type="ARBA" id="ARBA00023006"/>
    </source>
</evidence>
<dbReference type="PANTHER" id="PTHR13292">
    <property type="entry name" value="AUTOPHAGY-RELATED PROTEIN 101"/>
    <property type="match status" value="1"/>
</dbReference>
<name>A0ABR1F0G1_9ASCO</name>
<dbReference type="Pfam" id="PF07855">
    <property type="entry name" value="ATG101"/>
    <property type="match status" value="1"/>
</dbReference>
<gene>
    <name evidence="4" type="ORF">BZA70DRAFT_292061</name>
</gene>
<reference evidence="4 5" key="1">
    <citation type="submission" date="2024-03" db="EMBL/GenBank/DDBJ databases">
        <title>Genome-scale model development and genomic sequencing of the oleaginous clade Lipomyces.</title>
        <authorList>
            <consortium name="Lawrence Berkeley National Laboratory"/>
            <person name="Czajka J.J."/>
            <person name="Han Y."/>
            <person name="Kim J."/>
            <person name="Mondo S.J."/>
            <person name="Hofstad B.A."/>
            <person name="Robles A."/>
            <person name="Haridas S."/>
            <person name="Riley R."/>
            <person name="LaButti K."/>
            <person name="Pangilinan J."/>
            <person name="Andreopoulos W."/>
            <person name="Lipzen A."/>
            <person name="Yan J."/>
            <person name="Wang M."/>
            <person name="Ng V."/>
            <person name="Grigoriev I.V."/>
            <person name="Spatafora J.W."/>
            <person name="Magnuson J.K."/>
            <person name="Baker S.E."/>
            <person name="Pomraning K.R."/>
        </authorList>
    </citation>
    <scope>NUCLEOTIDE SEQUENCE [LARGE SCALE GENOMIC DNA]</scope>
    <source>
        <strain evidence="4 5">Phaff 52-87</strain>
    </source>
</reference>
<sequence length="88" mass="9299">MLLVTVDVALDRLLVRDVLKAIISTIFFHRLFASVKPSAQPQEVLDVTYPAVEDAELDALIAEKVAKLVASLDANHNQDGGGGSAAGV</sequence>
<keyword evidence="5" id="KW-1185">Reference proteome</keyword>
<dbReference type="Proteomes" id="UP001498771">
    <property type="component" value="Unassembled WGS sequence"/>
</dbReference>
<comment type="caution">
    <text evidence="4">The sequence shown here is derived from an EMBL/GenBank/DDBJ whole genome shotgun (WGS) entry which is preliminary data.</text>
</comment>
<accession>A0ABR1F0G1</accession>
<protein>
    <recommendedName>
        <fullName evidence="2">Autophagy-related protein 101</fullName>
    </recommendedName>
</protein>
<dbReference type="RefSeq" id="XP_064765581.1">
    <property type="nucleotide sequence ID" value="XM_064914349.1"/>
</dbReference>
<evidence type="ECO:0000313" key="5">
    <source>
        <dbReference type="Proteomes" id="UP001498771"/>
    </source>
</evidence>